<protein>
    <submittedName>
        <fullName evidence="3">Response regulator</fullName>
    </submittedName>
</protein>
<dbReference type="PROSITE" id="PS50110">
    <property type="entry name" value="RESPONSE_REGULATORY"/>
    <property type="match status" value="1"/>
</dbReference>
<dbReference type="EMBL" id="CP048222">
    <property type="protein sequence ID" value="QHT69126.1"/>
    <property type="molecule type" value="Genomic_DNA"/>
</dbReference>
<dbReference type="RefSeq" id="WP_162445119.1">
    <property type="nucleotide sequence ID" value="NZ_CP048222.1"/>
</dbReference>
<sequence length="140" mass="15754">MEKINCILLIDDDPVTNYLHESLIHSVLETAQILIARNGEEGLKLVDKGCSDGEAPALILVDLNMPVMDGIGFLKRYKQWIEQYPSSSVVAVLTTSTNPRDIEKVAQLEIAPLLPKPLQEEHLQTLVETYWQRKSSRSNL</sequence>
<evidence type="ECO:0000313" key="3">
    <source>
        <dbReference type="EMBL" id="QHT69126.1"/>
    </source>
</evidence>
<feature type="domain" description="Response regulatory" evidence="2">
    <location>
        <begin position="6"/>
        <end position="131"/>
    </location>
</feature>
<dbReference type="PANTHER" id="PTHR44520:SF2">
    <property type="entry name" value="RESPONSE REGULATOR RCP1"/>
    <property type="match status" value="1"/>
</dbReference>
<dbReference type="PANTHER" id="PTHR44520">
    <property type="entry name" value="RESPONSE REGULATOR RCP1-RELATED"/>
    <property type="match status" value="1"/>
</dbReference>
<dbReference type="KEGG" id="rhoz:GXP67_22005"/>
<dbReference type="InterPro" id="IPR001789">
    <property type="entry name" value="Sig_transdc_resp-reg_receiver"/>
</dbReference>
<reference evidence="3 4" key="1">
    <citation type="submission" date="2020-01" db="EMBL/GenBank/DDBJ databases">
        <authorList>
            <person name="Kim M.K."/>
        </authorList>
    </citation>
    <scope>NUCLEOTIDE SEQUENCE [LARGE SCALE GENOMIC DNA]</scope>
    <source>
        <strain evidence="3 4">172606-1</strain>
    </source>
</reference>
<evidence type="ECO:0000256" key="1">
    <source>
        <dbReference type="PROSITE-ProRule" id="PRU00169"/>
    </source>
</evidence>
<dbReference type="SMART" id="SM00448">
    <property type="entry name" value="REC"/>
    <property type="match status" value="1"/>
</dbReference>
<dbReference type="AlphaFoldDB" id="A0A6C0GM62"/>
<proteinExistence type="predicted"/>
<keyword evidence="4" id="KW-1185">Reference proteome</keyword>
<gene>
    <name evidence="3" type="ORF">GXP67_22005</name>
</gene>
<dbReference type="Pfam" id="PF00072">
    <property type="entry name" value="Response_reg"/>
    <property type="match status" value="1"/>
</dbReference>
<dbReference type="InterPro" id="IPR011006">
    <property type="entry name" value="CheY-like_superfamily"/>
</dbReference>
<dbReference type="Gene3D" id="3.40.50.2300">
    <property type="match status" value="1"/>
</dbReference>
<dbReference type="GO" id="GO:0000160">
    <property type="term" value="P:phosphorelay signal transduction system"/>
    <property type="evidence" value="ECO:0007669"/>
    <property type="project" value="InterPro"/>
</dbReference>
<keyword evidence="1" id="KW-0597">Phosphoprotein</keyword>
<feature type="modified residue" description="4-aspartylphosphate" evidence="1">
    <location>
        <position position="62"/>
    </location>
</feature>
<evidence type="ECO:0000313" key="4">
    <source>
        <dbReference type="Proteomes" id="UP000480178"/>
    </source>
</evidence>
<organism evidence="3 4">
    <name type="scientific">Rhodocytophaga rosea</name>
    <dbReference type="NCBI Taxonomy" id="2704465"/>
    <lineage>
        <taxon>Bacteria</taxon>
        <taxon>Pseudomonadati</taxon>
        <taxon>Bacteroidota</taxon>
        <taxon>Cytophagia</taxon>
        <taxon>Cytophagales</taxon>
        <taxon>Rhodocytophagaceae</taxon>
        <taxon>Rhodocytophaga</taxon>
    </lineage>
</organism>
<evidence type="ECO:0000259" key="2">
    <source>
        <dbReference type="PROSITE" id="PS50110"/>
    </source>
</evidence>
<dbReference type="SUPFAM" id="SSF52172">
    <property type="entry name" value="CheY-like"/>
    <property type="match status" value="1"/>
</dbReference>
<accession>A0A6C0GM62</accession>
<dbReference type="Proteomes" id="UP000480178">
    <property type="component" value="Chromosome"/>
</dbReference>
<dbReference type="InterPro" id="IPR052893">
    <property type="entry name" value="TCS_response_regulator"/>
</dbReference>
<name>A0A6C0GM62_9BACT</name>